<reference evidence="1 2" key="1">
    <citation type="journal article" date="2013" name="Proc. Natl. Acad. Sci. U.S.A.">
        <title>The king cobra genome reveals dynamic gene evolution and adaptation in the snake venom system.</title>
        <authorList>
            <person name="Vonk F.J."/>
            <person name="Casewell N.R."/>
            <person name="Henkel C.V."/>
            <person name="Heimberg A.M."/>
            <person name="Jansen H.J."/>
            <person name="McCleary R.J."/>
            <person name="Kerkkamp H.M."/>
            <person name="Vos R.A."/>
            <person name="Guerreiro I."/>
            <person name="Calvete J.J."/>
            <person name="Wuster W."/>
            <person name="Woods A.E."/>
            <person name="Logan J.M."/>
            <person name="Harrison R.A."/>
            <person name="Castoe T.A."/>
            <person name="de Koning A.P."/>
            <person name="Pollock D.D."/>
            <person name="Yandell M."/>
            <person name="Calderon D."/>
            <person name="Renjifo C."/>
            <person name="Currier R.B."/>
            <person name="Salgado D."/>
            <person name="Pla D."/>
            <person name="Sanz L."/>
            <person name="Hyder A.S."/>
            <person name="Ribeiro J.M."/>
            <person name="Arntzen J.W."/>
            <person name="van den Thillart G.E."/>
            <person name="Boetzer M."/>
            <person name="Pirovano W."/>
            <person name="Dirks R.P."/>
            <person name="Spaink H.P."/>
            <person name="Duboule D."/>
            <person name="McGlinn E."/>
            <person name="Kini R.M."/>
            <person name="Richardson M.K."/>
        </authorList>
    </citation>
    <scope>NUCLEOTIDE SEQUENCE</scope>
    <source>
        <tissue evidence="1">Blood</tissue>
    </source>
</reference>
<feature type="non-terminal residue" evidence="1">
    <location>
        <position position="1"/>
    </location>
</feature>
<dbReference type="AlphaFoldDB" id="V8N2Z9"/>
<evidence type="ECO:0000313" key="2">
    <source>
        <dbReference type="Proteomes" id="UP000018936"/>
    </source>
</evidence>
<organism evidence="1 2">
    <name type="scientific">Ophiophagus hannah</name>
    <name type="common">King cobra</name>
    <name type="synonym">Naja hannah</name>
    <dbReference type="NCBI Taxonomy" id="8665"/>
    <lineage>
        <taxon>Eukaryota</taxon>
        <taxon>Metazoa</taxon>
        <taxon>Chordata</taxon>
        <taxon>Craniata</taxon>
        <taxon>Vertebrata</taxon>
        <taxon>Euteleostomi</taxon>
        <taxon>Lepidosauria</taxon>
        <taxon>Squamata</taxon>
        <taxon>Bifurcata</taxon>
        <taxon>Unidentata</taxon>
        <taxon>Episquamata</taxon>
        <taxon>Toxicofera</taxon>
        <taxon>Serpentes</taxon>
        <taxon>Colubroidea</taxon>
        <taxon>Elapidae</taxon>
        <taxon>Elapinae</taxon>
        <taxon>Ophiophagus</taxon>
    </lineage>
</organism>
<dbReference type="Proteomes" id="UP000018936">
    <property type="component" value="Unassembled WGS sequence"/>
</dbReference>
<proteinExistence type="predicted"/>
<keyword evidence="2" id="KW-1185">Reference proteome</keyword>
<protein>
    <submittedName>
        <fullName evidence="1">Uncharacterized protein</fullName>
    </submittedName>
</protein>
<sequence length="113" mass="12178">MAGGFWELKSTHIGWGILGSTPLQTDKVETQWTSTLTPIQTPPLLSSLFFVLPALNHLIISFKILVFLTPYLVPLPAHCLPPAEPAVLPPLGRRAATPAATPFRPHLPTGPAL</sequence>
<comment type="caution">
    <text evidence="1">The sequence shown here is derived from an EMBL/GenBank/DDBJ whole genome shotgun (WGS) entry which is preliminary data.</text>
</comment>
<dbReference type="EMBL" id="AZIM01015812">
    <property type="protein sequence ID" value="ETE56644.1"/>
    <property type="molecule type" value="Genomic_DNA"/>
</dbReference>
<evidence type="ECO:0000313" key="1">
    <source>
        <dbReference type="EMBL" id="ETE56644.1"/>
    </source>
</evidence>
<name>V8N2Z9_OPHHA</name>
<accession>V8N2Z9</accession>
<gene>
    <name evidence="1" type="ORF">L345_17646</name>
</gene>